<protein>
    <recommendedName>
        <fullName evidence="3">DUF4034 domain-containing protein</fullName>
    </recommendedName>
</protein>
<reference evidence="1" key="1">
    <citation type="submission" date="2021-02" db="EMBL/GenBank/DDBJ databases">
        <title>Natrosporangium hydrolyticum gen. nov., sp. nov, a haloalkaliphilic actinobacterium from a soda solonchak soil.</title>
        <authorList>
            <person name="Sorokin D.Y."/>
            <person name="Khijniak T.V."/>
            <person name="Zakharycheva A.P."/>
            <person name="Boueva O.V."/>
            <person name="Ariskina E.V."/>
            <person name="Hahnke R.L."/>
            <person name="Bunk B."/>
            <person name="Sproer C."/>
            <person name="Schumann P."/>
            <person name="Evtushenko L.I."/>
            <person name="Kublanov I.V."/>
        </authorList>
    </citation>
    <scope>NUCLEOTIDE SEQUENCE</scope>
    <source>
        <strain evidence="1">DSM 106523</strain>
    </source>
</reference>
<dbReference type="KEGG" id="nhy:JQS43_14145"/>
<accession>A0A895Y545</accession>
<keyword evidence="2" id="KW-1185">Reference proteome</keyword>
<gene>
    <name evidence="1" type="ORF">JQS43_14145</name>
</gene>
<dbReference type="Proteomes" id="UP000662857">
    <property type="component" value="Chromosome"/>
</dbReference>
<evidence type="ECO:0000313" key="1">
    <source>
        <dbReference type="EMBL" id="QSB12824.1"/>
    </source>
</evidence>
<dbReference type="AlphaFoldDB" id="A0A895Y545"/>
<proteinExistence type="predicted"/>
<sequence>MIMRLFGVSPLQTDLIGHYPDLAGLRRSAKSNAWSQVAAHFEQLPVRSDQSVAVRVVAETPGSERFLEQVVNSERNSSLARTLLGARFIVMAWEARGRTFAKDVDPSQWQFFFGYLERAERLLAEATAMDPTNAAAWTERVILARGLELGLDEGRHRYEQAAEHCDAPYTAQRQLLQNLCPKWGGSVDELHAFARDCLKCAPPGSLAGAVVANAHVEHALDIMMAEGALAAEEYIGQREVRDEIAAAAAHTVLHPEHRPWHGWVSAHSVFAFALVTGGDPRAVPHFEALGSRVCPYPWEQVYRRWKAAFRRLGNHRRPL</sequence>
<dbReference type="RefSeq" id="WP_239674865.1">
    <property type="nucleotide sequence ID" value="NZ_CP070499.1"/>
</dbReference>
<organism evidence="1 2">
    <name type="scientific">Natronosporangium hydrolyticum</name>
    <dbReference type="NCBI Taxonomy" id="2811111"/>
    <lineage>
        <taxon>Bacteria</taxon>
        <taxon>Bacillati</taxon>
        <taxon>Actinomycetota</taxon>
        <taxon>Actinomycetes</taxon>
        <taxon>Micromonosporales</taxon>
        <taxon>Micromonosporaceae</taxon>
        <taxon>Natronosporangium</taxon>
    </lineage>
</organism>
<name>A0A895Y545_9ACTN</name>
<evidence type="ECO:0008006" key="3">
    <source>
        <dbReference type="Google" id="ProtNLM"/>
    </source>
</evidence>
<dbReference type="EMBL" id="CP070499">
    <property type="protein sequence ID" value="QSB12824.1"/>
    <property type="molecule type" value="Genomic_DNA"/>
</dbReference>
<evidence type="ECO:0000313" key="2">
    <source>
        <dbReference type="Proteomes" id="UP000662857"/>
    </source>
</evidence>